<dbReference type="STRING" id="1764295.A0A5B8MP82"/>
<dbReference type="PANTHER" id="PTHR13134">
    <property type="entry name" value="TRAFFICKING PROTEIN PARTICLE COMPLEX SUBUNIT 13"/>
    <property type="match status" value="1"/>
</dbReference>
<name>A0A5B8MP82_9CHLO</name>
<dbReference type="Pfam" id="PF23647">
    <property type="entry name" value="TRAPPC13_M"/>
    <property type="match status" value="1"/>
</dbReference>
<evidence type="ECO:0000313" key="5">
    <source>
        <dbReference type="Proteomes" id="UP000316726"/>
    </source>
</evidence>
<reference evidence="4 5" key="1">
    <citation type="submission" date="2018-07" db="EMBL/GenBank/DDBJ databases">
        <title>The complete nuclear genome of the prasinophyte Chloropicon primus (CCMP1205).</title>
        <authorList>
            <person name="Pombert J.-F."/>
            <person name="Otis C."/>
            <person name="Turmel M."/>
            <person name="Lemieux C."/>
        </authorList>
    </citation>
    <scope>NUCLEOTIDE SEQUENCE [LARGE SCALE GENOMIC DNA]</scope>
    <source>
        <strain evidence="4 5">CCMP1205</strain>
    </source>
</reference>
<evidence type="ECO:0000256" key="1">
    <source>
        <dbReference type="SAM" id="MobiDB-lite"/>
    </source>
</evidence>
<gene>
    <name evidence="4" type="ORF">A3770_05p36680</name>
</gene>
<feature type="compositionally biased region" description="Low complexity" evidence="1">
    <location>
        <begin position="320"/>
        <end position="333"/>
    </location>
</feature>
<dbReference type="AlphaFoldDB" id="A0A5B8MP82"/>
<feature type="region of interest" description="Disordered" evidence="1">
    <location>
        <begin position="1"/>
        <end position="25"/>
    </location>
</feature>
<dbReference type="PANTHER" id="PTHR13134:SF3">
    <property type="entry name" value="TRAFFICKING PROTEIN PARTICLE COMPLEX SUBUNIT 13"/>
    <property type="match status" value="1"/>
</dbReference>
<dbReference type="Proteomes" id="UP000316726">
    <property type="component" value="Chromosome 5"/>
</dbReference>
<feature type="region of interest" description="Disordered" evidence="1">
    <location>
        <begin position="320"/>
        <end position="340"/>
    </location>
</feature>
<dbReference type="InterPro" id="IPR055427">
    <property type="entry name" value="TRAPPC13_N"/>
</dbReference>
<dbReference type="InterPro" id="IPR055429">
    <property type="entry name" value="TRAPPC13_M"/>
</dbReference>
<accession>A0A5B8MP82</accession>
<dbReference type="EMBL" id="CP031038">
    <property type="protein sequence ID" value="QDZ21150.1"/>
    <property type="molecule type" value="Genomic_DNA"/>
</dbReference>
<feature type="domain" description="Trafficking protein particle complex subunit 13 middle" evidence="3">
    <location>
        <begin position="222"/>
        <end position="361"/>
    </location>
</feature>
<evidence type="ECO:0000259" key="2">
    <source>
        <dbReference type="Pfam" id="PF06159"/>
    </source>
</evidence>
<feature type="region of interest" description="Disordered" evidence="1">
    <location>
        <begin position="501"/>
        <end position="521"/>
    </location>
</feature>
<sequence>MSSALPSPPSTGGAPVATSGGTAEGEDHSLSFRVMRLARPSFKPSFAGIKCELLHHGDEVKAVPHPSSGADWSSQVQMTHPSKACDLDGSLVLPQNFGSIQLGETFSCYISLGNVSTKPVSNISIRVELQTERQRRNIFENTSKPLETLAPGQRYDFIIQHDVKELGTHTLVCSSVYTEGGAARQEQQPTSPIDGGIVNAAHGDRKYLPQWYKFKVTNPLVVRMKVRTVSNQLKQRTFVEACLENATGDPLLLDVVKFEQTQGYKLLDMNANPTSSSEKTVLEDPGEVGDYLSDLVLLKPRGGSYNFVFGLERCVNDSRAGGPKDAASAPDASGGSGLGKLEIRWSKPMGDSGRLQTQQIQGVASHNKKSLIEARVIRLEKRSSGSGAGGGGIHLHSCFSITVRVTNLTDRTMYGVFVVLGLNGVMRNVGPSGMYFKEIPSGTSPAPEEGGALVGSSKCVEITFDLIALQVGVHKLGTVLLYDERGKQVTETPCSFSVEILPPPQKKDKEPDAQHARHDTLEIPRSTTLDSNLGLDSLLDVPSIL</sequence>
<dbReference type="InterPro" id="IPR010378">
    <property type="entry name" value="TRAPPC13"/>
</dbReference>
<dbReference type="OrthoDB" id="566048at2759"/>
<protein>
    <submittedName>
        <fullName evidence="4">DUF974 domain-containing protein</fullName>
    </submittedName>
</protein>
<dbReference type="GO" id="GO:1990072">
    <property type="term" value="C:TRAPPIII protein complex"/>
    <property type="evidence" value="ECO:0007669"/>
    <property type="project" value="TreeGrafter"/>
</dbReference>
<feature type="domain" description="Trafficking protein particle complex subunit 13 N-terminal" evidence="2">
    <location>
        <begin position="28"/>
        <end position="216"/>
    </location>
</feature>
<feature type="compositionally biased region" description="Basic and acidic residues" evidence="1">
    <location>
        <begin position="505"/>
        <end position="521"/>
    </location>
</feature>
<dbReference type="Pfam" id="PF06159">
    <property type="entry name" value="TRAPPC13_N"/>
    <property type="match status" value="1"/>
</dbReference>
<keyword evidence="5" id="KW-1185">Reference proteome</keyword>
<evidence type="ECO:0000313" key="4">
    <source>
        <dbReference type="EMBL" id="QDZ21150.1"/>
    </source>
</evidence>
<organism evidence="4 5">
    <name type="scientific">Chloropicon primus</name>
    <dbReference type="NCBI Taxonomy" id="1764295"/>
    <lineage>
        <taxon>Eukaryota</taxon>
        <taxon>Viridiplantae</taxon>
        <taxon>Chlorophyta</taxon>
        <taxon>Chloropicophyceae</taxon>
        <taxon>Chloropicales</taxon>
        <taxon>Chloropicaceae</taxon>
        <taxon>Chloropicon</taxon>
    </lineage>
</organism>
<evidence type="ECO:0000259" key="3">
    <source>
        <dbReference type="Pfam" id="PF23647"/>
    </source>
</evidence>
<proteinExistence type="predicted"/>